<dbReference type="SUPFAM" id="SSF46894">
    <property type="entry name" value="C-terminal effector domain of the bipartite response regulators"/>
    <property type="match status" value="1"/>
</dbReference>
<dbReference type="PRINTS" id="PR00038">
    <property type="entry name" value="HTHLUXR"/>
</dbReference>
<dbReference type="PROSITE" id="PS50043">
    <property type="entry name" value="HTH_LUXR_2"/>
    <property type="match status" value="1"/>
</dbReference>
<keyword evidence="7" id="KW-1185">Reference proteome</keyword>
<evidence type="ECO:0000256" key="1">
    <source>
        <dbReference type="ARBA" id="ARBA00023015"/>
    </source>
</evidence>
<dbReference type="Gene3D" id="1.10.10.10">
    <property type="entry name" value="Winged helix-like DNA-binding domain superfamily/Winged helix DNA-binding domain"/>
    <property type="match status" value="1"/>
</dbReference>
<dbReference type="InterPro" id="IPR016032">
    <property type="entry name" value="Sig_transdc_resp-reg_C-effctor"/>
</dbReference>
<evidence type="ECO:0000259" key="5">
    <source>
        <dbReference type="PROSITE" id="PS50043"/>
    </source>
</evidence>
<dbReference type="GO" id="GO:0006355">
    <property type="term" value="P:regulation of DNA-templated transcription"/>
    <property type="evidence" value="ECO:0007669"/>
    <property type="project" value="InterPro"/>
</dbReference>
<dbReference type="SMART" id="SM00421">
    <property type="entry name" value="HTH_LUXR"/>
    <property type="match status" value="1"/>
</dbReference>
<dbReference type="PANTHER" id="PTHR44688">
    <property type="entry name" value="DNA-BINDING TRANSCRIPTIONAL ACTIVATOR DEVR_DOSR"/>
    <property type="match status" value="1"/>
</dbReference>
<evidence type="ECO:0000256" key="3">
    <source>
        <dbReference type="ARBA" id="ARBA00023163"/>
    </source>
</evidence>
<dbReference type="OrthoDB" id="9812579at2"/>
<protein>
    <submittedName>
        <fullName evidence="6">DNA-binding response regulator</fullName>
    </submittedName>
</protein>
<feature type="domain" description="HTH luxR-type" evidence="5">
    <location>
        <begin position="70"/>
        <end position="136"/>
    </location>
</feature>
<proteinExistence type="predicted"/>
<dbReference type="Pfam" id="PF00196">
    <property type="entry name" value="GerE"/>
    <property type="match status" value="1"/>
</dbReference>
<evidence type="ECO:0000313" key="6">
    <source>
        <dbReference type="EMBL" id="MXQ65752.1"/>
    </source>
</evidence>
<dbReference type="CDD" id="cd06170">
    <property type="entry name" value="LuxR_C_like"/>
    <property type="match status" value="1"/>
</dbReference>
<reference evidence="6 7" key="1">
    <citation type="submission" date="2019-12" db="EMBL/GenBank/DDBJ databases">
        <title>Nocardia macrotermitis sp. nov. and Nocardia aurantia sp. nov., isolated from the gut of the fungus growing-termite Macrotermes natalensis.</title>
        <authorList>
            <person name="Christine B."/>
            <person name="Rene B."/>
        </authorList>
    </citation>
    <scope>NUCLEOTIDE SEQUENCE [LARGE SCALE GENOMIC DNA]</scope>
    <source>
        <strain evidence="6 7">DSM 102126</strain>
    </source>
</reference>
<keyword evidence="2 6" id="KW-0238">DNA-binding</keyword>
<evidence type="ECO:0000256" key="2">
    <source>
        <dbReference type="ARBA" id="ARBA00023125"/>
    </source>
</evidence>
<accession>A0A6I4WGL7</accession>
<dbReference type="GO" id="GO:0003677">
    <property type="term" value="F:DNA binding"/>
    <property type="evidence" value="ECO:0007669"/>
    <property type="project" value="UniProtKB-KW"/>
</dbReference>
<organism evidence="6 7">
    <name type="scientific">Actinomadura rayongensis</name>
    <dbReference type="NCBI Taxonomy" id="1429076"/>
    <lineage>
        <taxon>Bacteria</taxon>
        <taxon>Bacillati</taxon>
        <taxon>Actinomycetota</taxon>
        <taxon>Actinomycetes</taxon>
        <taxon>Streptosporangiales</taxon>
        <taxon>Thermomonosporaceae</taxon>
        <taxon>Actinomadura</taxon>
    </lineage>
</organism>
<keyword evidence="3" id="KW-0804">Transcription</keyword>
<feature type="compositionally biased region" description="Low complexity" evidence="4">
    <location>
        <begin position="53"/>
        <end position="63"/>
    </location>
</feature>
<gene>
    <name evidence="6" type="ORF">GQ466_17140</name>
</gene>
<dbReference type="InterPro" id="IPR036388">
    <property type="entry name" value="WH-like_DNA-bd_sf"/>
</dbReference>
<evidence type="ECO:0000313" key="7">
    <source>
        <dbReference type="Proteomes" id="UP000431901"/>
    </source>
</evidence>
<feature type="region of interest" description="Disordered" evidence="4">
    <location>
        <begin position="49"/>
        <end position="76"/>
    </location>
</feature>
<name>A0A6I4WGL7_9ACTN</name>
<dbReference type="InterPro" id="IPR000792">
    <property type="entry name" value="Tscrpt_reg_LuxR_C"/>
</dbReference>
<sequence>MEEHVPPAADPAGCADPSAQAGVVAEVAEALQLIRRTLAELDRLLVSLESARSTRPGETGTGSEPPPAESGRSAVRLTRQERRVLDLICAGKSNREISRALGIAEKTAKNHVYSIFRKLGVHSRLEAAFVWTGDRD</sequence>
<dbReference type="EMBL" id="WUTW01000003">
    <property type="protein sequence ID" value="MXQ65752.1"/>
    <property type="molecule type" value="Genomic_DNA"/>
</dbReference>
<dbReference type="PANTHER" id="PTHR44688:SF16">
    <property type="entry name" value="DNA-BINDING TRANSCRIPTIONAL ACTIVATOR DEVR_DOSR"/>
    <property type="match status" value="1"/>
</dbReference>
<evidence type="ECO:0000256" key="4">
    <source>
        <dbReference type="SAM" id="MobiDB-lite"/>
    </source>
</evidence>
<dbReference type="Proteomes" id="UP000431901">
    <property type="component" value="Unassembled WGS sequence"/>
</dbReference>
<keyword evidence="1" id="KW-0805">Transcription regulation</keyword>
<comment type="caution">
    <text evidence="6">The sequence shown here is derived from an EMBL/GenBank/DDBJ whole genome shotgun (WGS) entry which is preliminary data.</text>
</comment>
<dbReference type="AlphaFoldDB" id="A0A6I4WGL7"/>